<gene>
    <name evidence="4" type="ORF">GRQ65_19435</name>
</gene>
<feature type="domain" description="Peptidoglycan binding-like" evidence="2">
    <location>
        <begin position="383"/>
        <end position="439"/>
    </location>
</feature>
<feature type="domain" description="Rv2525c-like glycoside hydrolase-like" evidence="3">
    <location>
        <begin position="72"/>
        <end position="279"/>
    </location>
</feature>
<sequence length="442" mass="47249">MTFSGPRSATRWTALLTSVAALAATLLVGTAAPSTAAPDPAARKAGGSAPGSFTGYAFDTCSAPAQEVMDAWWDESPYAAVGIYLGGSNRLCDQPQLTPGWVGAQRAQGWRLLSLWVGPQAACSTYADKMSFDFPTAEAQGQAQAAAAVTVAQSLGIGGGSTLYYDLEDYDITSTPCRQSSLWFLSGWSKGLHAAGYTSGVYSNIAAGIAALDYADRASYGTYTMPDEIWFAWNNNQADTVTDERVLSSRWDDHARIHQYLLDTPQSFGGYPLTVDANWADVGEGSVAKPAKRLCRGVEVDLRRYPTLRAGKRGPVVSAAQCVLRKQRITNAPITGRYDARTVAAVKKAQRKFGLKPTGRLTAPTWAALLAKGKHPDLKVGSTGEPVLRLQRALTAALGRKVVIDGVYSVDTARRVTKLQRKRGLSVTGVTTAEVWDELSGQ</sequence>
<keyword evidence="5" id="KW-1185">Reference proteome</keyword>
<comment type="caution">
    <text evidence="4">The sequence shown here is derived from an EMBL/GenBank/DDBJ whole genome shotgun (WGS) entry which is preliminary data.</text>
</comment>
<feature type="chain" id="PRO_5038625478" evidence="1">
    <location>
        <begin position="24"/>
        <end position="442"/>
    </location>
</feature>
<dbReference type="EMBL" id="WUEK01000014">
    <property type="protein sequence ID" value="MXG91720.1"/>
    <property type="molecule type" value="Genomic_DNA"/>
</dbReference>
<dbReference type="Proteomes" id="UP000473325">
    <property type="component" value="Unassembled WGS sequence"/>
</dbReference>
<proteinExistence type="predicted"/>
<dbReference type="AlphaFoldDB" id="A0A6L7EXZ0"/>
<dbReference type="RefSeq" id="WP_160879644.1">
    <property type="nucleotide sequence ID" value="NZ_WUEK01000014.1"/>
</dbReference>
<reference evidence="4 5" key="1">
    <citation type="submission" date="2019-12" db="EMBL/GenBank/DDBJ databases">
        <authorList>
            <person name="Kun Z."/>
        </authorList>
    </citation>
    <scope>NUCLEOTIDE SEQUENCE [LARGE SCALE GENOMIC DNA]</scope>
    <source>
        <strain evidence="4 5">YIM 123512</strain>
    </source>
</reference>
<dbReference type="InterPro" id="IPR036366">
    <property type="entry name" value="PGBDSf"/>
</dbReference>
<dbReference type="Gene3D" id="1.10.101.10">
    <property type="entry name" value="PGBD-like superfamily/PGBD"/>
    <property type="match status" value="2"/>
</dbReference>
<protein>
    <submittedName>
        <fullName evidence="4">DUF1906 domain-containing protein</fullName>
    </submittedName>
</protein>
<dbReference type="SUPFAM" id="SSF47090">
    <property type="entry name" value="PGBD-like"/>
    <property type="match status" value="2"/>
</dbReference>
<evidence type="ECO:0000259" key="2">
    <source>
        <dbReference type="Pfam" id="PF01471"/>
    </source>
</evidence>
<dbReference type="Gene3D" id="3.20.20.80">
    <property type="entry name" value="Glycosidases"/>
    <property type="match status" value="1"/>
</dbReference>
<dbReference type="SUPFAM" id="SSF51445">
    <property type="entry name" value="(Trans)glycosidases"/>
    <property type="match status" value="1"/>
</dbReference>
<feature type="domain" description="Peptidoglycan binding-like" evidence="2">
    <location>
        <begin position="313"/>
        <end position="369"/>
    </location>
</feature>
<dbReference type="Pfam" id="PF01471">
    <property type="entry name" value="PG_binding_1"/>
    <property type="match status" value="2"/>
</dbReference>
<name>A0A6L7EXZ0_9ACTN</name>
<keyword evidence="1" id="KW-0732">Signal</keyword>
<organism evidence="4 5">
    <name type="scientific">Nocardioides flavescens</name>
    <dbReference type="NCBI Taxonomy" id="2691959"/>
    <lineage>
        <taxon>Bacteria</taxon>
        <taxon>Bacillati</taxon>
        <taxon>Actinomycetota</taxon>
        <taxon>Actinomycetes</taxon>
        <taxon>Propionibacteriales</taxon>
        <taxon>Nocardioidaceae</taxon>
        <taxon>Nocardioides</taxon>
    </lineage>
</organism>
<evidence type="ECO:0000256" key="1">
    <source>
        <dbReference type="SAM" id="SignalP"/>
    </source>
</evidence>
<evidence type="ECO:0000313" key="4">
    <source>
        <dbReference type="EMBL" id="MXG91720.1"/>
    </source>
</evidence>
<feature type="signal peptide" evidence="1">
    <location>
        <begin position="1"/>
        <end position="23"/>
    </location>
</feature>
<dbReference type="InterPro" id="IPR002477">
    <property type="entry name" value="Peptidoglycan-bd-like"/>
</dbReference>
<evidence type="ECO:0000259" key="3">
    <source>
        <dbReference type="Pfam" id="PF08924"/>
    </source>
</evidence>
<accession>A0A6L7EXZ0</accession>
<dbReference type="InterPro" id="IPR017853">
    <property type="entry name" value="GH"/>
</dbReference>
<dbReference type="InterPro" id="IPR015020">
    <property type="entry name" value="Rv2525c-like_Glyco_Hydro-like"/>
</dbReference>
<evidence type="ECO:0000313" key="5">
    <source>
        <dbReference type="Proteomes" id="UP000473325"/>
    </source>
</evidence>
<dbReference type="Pfam" id="PF08924">
    <property type="entry name" value="Rv2525c_GlyHyd-like"/>
    <property type="match status" value="1"/>
</dbReference>
<dbReference type="InterPro" id="IPR036365">
    <property type="entry name" value="PGBD-like_sf"/>
</dbReference>